<feature type="compositionally biased region" description="Gly residues" evidence="1">
    <location>
        <begin position="726"/>
        <end position="742"/>
    </location>
</feature>
<feature type="compositionally biased region" description="Pro residues" evidence="1">
    <location>
        <begin position="115"/>
        <end position="131"/>
    </location>
</feature>
<evidence type="ECO:0000313" key="3">
    <source>
        <dbReference type="Proteomes" id="UP001063166"/>
    </source>
</evidence>
<dbReference type="InterPro" id="IPR045142">
    <property type="entry name" value="BCAS3-like"/>
</dbReference>
<evidence type="ECO:0000313" key="2">
    <source>
        <dbReference type="EMBL" id="GLB34454.1"/>
    </source>
</evidence>
<feature type="region of interest" description="Disordered" evidence="1">
    <location>
        <begin position="1"/>
        <end position="166"/>
    </location>
</feature>
<gene>
    <name evidence="2" type="ORF">LshimejAT787_0200190</name>
</gene>
<name>A0A9P3PFE0_LYOSH</name>
<accession>A0A9P3PFE0</accession>
<dbReference type="GO" id="GO:0006914">
    <property type="term" value="P:autophagy"/>
    <property type="evidence" value="ECO:0007669"/>
    <property type="project" value="InterPro"/>
</dbReference>
<feature type="compositionally biased region" description="Low complexity" evidence="1">
    <location>
        <begin position="132"/>
        <end position="146"/>
    </location>
</feature>
<protein>
    <submittedName>
        <fullName evidence="2">Uncharacterized protein</fullName>
    </submittedName>
</protein>
<dbReference type="OrthoDB" id="25778at2759"/>
<feature type="region of interest" description="Disordered" evidence="1">
    <location>
        <begin position="416"/>
        <end position="515"/>
    </location>
</feature>
<reference evidence="2" key="1">
    <citation type="submission" date="2022-07" db="EMBL/GenBank/DDBJ databases">
        <title>The genome of Lyophyllum shimeji provides insight into the initial evolution of ectomycorrhizal fungal genome.</title>
        <authorList>
            <person name="Kobayashi Y."/>
            <person name="Shibata T."/>
            <person name="Hirakawa H."/>
            <person name="Shigenobu S."/>
            <person name="Nishiyama T."/>
            <person name="Yamada A."/>
            <person name="Hasebe M."/>
            <person name="Kawaguchi M."/>
        </authorList>
    </citation>
    <scope>NUCLEOTIDE SEQUENCE</scope>
    <source>
        <strain evidence="2">AT787</strain>
    </source>
</reference>
<dbReference type="Proteomes" id="UP001063166">
    <property type="component" value="Unassembled WGS sequence"/>
</dbReference>
<feature type="compositionally biased region" description="Low complexity" evidence="1">
    <location>
        <begin position="416"/>
        <end position="434"/>
    </location>
</feature>
<organism evidence="2 3">
    <name type="scientific">Lyophyllum shimeji</name>
    <name type="common">Hon-shimeji</name>
    <name type="synonym">Tricholoma shimeji</name>
    <dbReference type="NCBI Taxonomy" id="47721"/>
    <lineage>
        <taxon>Eukaryota</taxon>
        <taxon>Fungi</taxon>
        <taxon>Dikarya</taxon>
        <taxon>Basidiomycota</taxon>
        <taxon>Agaricomycotina</taxon>
        <taxon>Agaricomycetes</taxon>
        <taxon>Agaricomycetidae</taxon>
        <taxon>Agaricales</taxon>
        <taxon>Tricholomatineae</taxon>
        <taxon>Lyophyllaceae</taxon>
        <taxon>Lyophyllum</taxon>
    </lineage>
</organism>
<feature type="region of interest" description="Disordered" evidence="1">
    <location>
        <begin position="721"/>
        <end position="742"/>
    </location>
</feature>
<feature type="compositionally biased region" description="Polar residues" evidence="1">
    <location>
        <begin position="450"/>
        <end position="459"/>
    </location>
</feature>
<sequence length="1290" mass="135944">MHTCSSTPNPSTDTDTDFCLSSSDPGLVPDSRTQSELSTPAEPPSRLPVLELELDQEDHDTDPNPDREHTTTTPLLEEPSMAGAEDTDAAPPLPIPVPVPRSQTPHSAPLAPVHPRSPAPAPAPAPAPPVARTPASAAHRSTTAGGTTSGGKRFTAPRPLTRLEGFTPGAPAVAVVDLGTASRQSQSQGAKGVGTGLGKAKAKEEVRVRWARWDRLDTAGSQRPRSRRLLFVAYASALQVWDTTDVEGVAEVLRVPLSAFAGEEDKGGELVGAAVLPRRVGRRERVMEGEGPVIGLAFDSGMFVVYSLKTHRVVARFEVGSPTERIGDGRAKIESFEANEEFIVISTTSPPTLHILSAHTFATLAIIPESKLAPYVAPLATAEGATTTAAAAAGVVSSAGASAAAMLSSAFAGALTSLGSSSSQPSSARTRTPSLSGKYDNSNDRYGQHRQYTTSNTYTDIDERDADTMYHNHPHNPTHAHTPPTQEQEQEQEPATDPNPNVLLQDLDSAPAPAPPPPHAVYALSHRLLAYASPAPRRARPHSPLTPPPMPVPVPMPMPAVQENTSPIRSVWGGMRTLGGLAVSAARSRMAAGGEGGAVGRFFSRSAPEYGEVERRERRYSGGAQSLAAAAALPGGSGSGERGGDALGSAGAGGGGGGVVVTVVDLAPCVNGAAPVTVVEFVVGRGDKPVAGLSFMADGCAVGVVPRDGQAVRVYQIRPAPSATSLGGGDGEGEGGGGGGEGAGSAWHVYNLRRGRTSAVVEGVEWTRDGRWAAEPSGGPGEECFWASADANGYGPPRPAQGRNKQHDGSSSSDGPRLRVPLAFTFITADESTLPPHLLPPRTASPPSPHTAPHSYGSRENTDSHPRTNFQDMLVFDPRDESLSLRRVTLEMRPKARDQAMGMGIVSGAFGATSISLPGMGGAGRLSASPGTSGGAGAFGQRQAEVPMELVGRESTVMTWSLKRRGEGEVRKILGAGEEEVLQGDEFRGRADWLAQAELSTFSKSPKILPRPIYLSHQFSFHTLGEDYHALIRRYQFDIGGLKIDVRREVQVSAYSAGGGESFVEGFAAPRDIRHRTLSSSFDEPLASALSNELDHPPAAGVLPMLPNGTPGSRPQSFRNAIPIRTIGDGMSESLGRIRREVIGKVRSPRLKPHADSAVSPSVPLEFDEEDEDFLGGDLEMDGDRDGHEDTLGVPRAGESSRSRNTSRGDGGSGPTVSTPATSMDEEEEEGRRLEKAEDAWGGWSSEDRLAVEEVERFDNIDVLGLLDEEQALVKPVVETKRKGRARRRA</sequence>
<keyword evidence="3" id="KW-1185">Reference proteome</keyword>
<feature type="region of interest" description="Disordered" evidence="1">
    <location>
        <begin position="832"/>
        <end position="869"/>
    </location>
</feature>
<feature type="compositionally biased region" description="Basic and acidic residues" evidence="1">
    <location>
        <begin position="61"/>
        <end position="70"/>
    </location>
</feature>
<dbReference type="PANTHER" id="PTHR13268">
    <property type="entry name" value="BREAST CARCINOMA AMPLIFIED SEQUENCE 3"/>
    <property type="match status" value="1"/>
</dbReference>
<proteinExistence type="predicted"/>
<dbReference type="GO" id="GO:0042594">
    <property type="term" value="P:response to starvation"/>
    <property type="evidence" value="ECO:0007669"/>
    <property type="project" value="TreeGrafter"/>
</dbReference>
<feature type="compositionally biased region" description="Basic and acidic residues" evidence="1">
    <location>
        <begin position="1182"/>
        <end position="1191"/>
    </location>
</feature>
<feature type="region of interest" description="Disordered" evidence="1">
    <location>
        <begin position="1174"/>
        <end position="1248"/>
    </location>
</feature>
<comment type="caution">
    <text evidence="2">The sequence shown here is derived from an EMBL/GenBank/DDBJ whole genome shotgun (WGS) entry which is preliminary data.</text>
</comment>
<dbReference type="EMBL" id="BRPK01000002">
    <property type="protein sequence ID" value="GLB34454.1"/>
    <property type="molecule type" value="Genomic_DNA"/>
</dbReference>
<dbReference type="GO" id="GO:0005737">
    <property type="term" value="C:cytoplasm"/>
    <property type="evidence" value="ECO:0007669"/>
    <property type="project" value="TreeGrafter"/>
</dbReference>
<feature type="region of interest" description="Disordered" evidence="1">
    <location>
        <begin position="771"/>
        <end position="818"/>
    </location>
</feature>
<feature type="compositionally biased region" description="Low complexity" evidence="1">
    <location>
        <begin position="1"/>
        <end position="13"/>
    </location>
</feature>
<feature type="compositionally biased region" description="Basic and acidic residues" evidence="1">
    <location>
        <begin position="1230"/>
        <end position="1239"/>
    </location>
</feature>
<evidence type="ECO:0000256" key="1">
    <source>
        <dbReference type="SAM" id="MobiDB-lite"/>
    </source>
</evidence>
<dbReference type="PANTHER" id="PTHR13268:SF0">
    <property type="entry name" value="BCAS3 MICROTUBULE ASSOCIATED CELL MIGRATION FACTOR"/>
    <property type="match status" value="1"/>
</dbReference>
<feature type="compositionally biased region" description="Pro residues" evidence="1">
    <location>
        <begin position="837"/>
        <end position="850"/>
    </location>
</feature>